<feature type="transmembrane region" description="Helical" evidence="1">
    <location>
        <begin position="7"/>
        <end position="27"/>
    </location>
</feature>
<organism evidence="2 3">
    <name type="scientific">Corticicoccus populi</name>
    <dbReference type="NCBI Taxonomy" id="1812821"/>
    <lineage>
        <taxon>Bacteria</taxon>
        <taxon>Bacillati</taxon>
        <taxon>Bacillota</taxon>
        <taxon>Bacilli</taxon>
        <taxon>Bacillales</taxon>
        <taxon>Staphylococcaceae</taxon>
        <taxon>Corticicoccus</taxon>
    </lineage>
</organism>
<evidence type="ECO:0000256" key="1">
    <source>
        <dbReference type="SAM" id="Phobius"/>
    </source>
</evidence>
<dbReference type="RefSeq" id="WP_377773712.1">
    <property type="nucleotide sequence ID" value="NZ_JBHUOQ010000003.1"/>
</dbReference>
<feature type="transmembrane region" description="Helical" evidence="1">
    <location>
        <begin position="87"/>
        <end position="106"/>
    </location>
</feature>
<feature type="transmembrane region" description="Helical" evidence="1">
    <location>
        <begin position="33"/>
        <end position="51"/>
    </location>
</feature>
<reference evidence="3" key="1">
    <citation type="journal article" date="2019" name="Int. J. Syst. Evol. Microbiol.">
        <title>The Global Catalogue of Microorganisms (GCM) 10K type strain sequencing project: providing services to taxonomists for standard genome sequencing and annotation.</title>
        <authorList>
            <consortium name="The Broad Institute Genomics Platform"/>
            <consortium name="The Broad Institute Genome Sequencing Center for Infectious Disease"/>
            <person name="Wu L."/>
            <person name="Ma J."/>
        </authorList>
    </citation>
    <scope>NUCLEOTIDE SEQUENCE [LARGE SCALE GENOMIC DNA]</scope>
    <source>
        <strain evidence="3">KCTC 33575</strain>
    </source>
</reference>
<protein>
    <recommendedName>
        <fullName evidence="4">DUF340 domain-containing protein</fullName>
    </recommendedName>
</protein>
<keyword evidence="3" id="KW-1185">Reference proteome</keyword>
<keyword evidence="1" id="KW-1133">Transmembrane helix</keyword>
<proteinExistence type="predicted"/>
<dbReference type="EMBL" id="JBHUOQ010000003">
    <property type="protein sequence ID" value="MFD2830562.1"/>
    <property type="molecule type" value="Genomic_DNA"/>
</dbReference>
<evidence type="ECO:0000313" key="3">
    <source>
        <dbReference type="Proteomes" id="UP001597519"/>
    </source>
</evidence>
<keyword evidence="1" id="KW-0472">Membrane</keyword>
<comment type="caution">
    <text evidence="2">The sequence shown here is derived from an EMBL/GenBank/DDBJ whole genome shotgun (WGS) entry which is preliminary data.</text>
</comment>
<evidence type="ECO:0000313" key="2">
    <source>
        <dbReference type="EMBL" id="MFD2830562.1"/>
    </source>
</evidence>
<feature type="transmembrane region" description="Helical" evidence="1">
    <location>
        <begin position="63"/>
        <end position="81"/>
    </location>
</feature>
<evidence type="ECO:0008006" key="4">
    <source>
        <dbReference type="Google" id="ProtNLM"/>
    </source>
</evidence>
<sequence length="151" mass="16350">MLKSIQEWVLLFIIVGFMVIIGNWLGYEVMPLDAVPGILVLIALSLVGLILHKAIGFKKLPSIAYVGIIALVITLPGVPGQEKIVEWTSHVNVLAIATPILAYAGISIGRSWTDFAKLGWKTIIIGMFVIIGTYLGSAIIAEIILRMQGII</sequence>
<keyword evidence="1" id="KW-0812">Transmembrane</keyword>
<dbReference type="Proteomes" id="UP001597519">
    <property type="component" value="Unassembled WGS sequence"/>
</dbReference>
<feature type="transmembrane region" description="Helical" evidence="1">
    <location>
        <begin position="118"/>
        <end position="145"/>
    </location>
</feature>
<gene>
    <name evidence="2" type="ORF">ACFSX4_08820</name>
</gene>
<accession>A0ABW5WVP1</accession>
<name>A0ABW5WVP1_9STAP</name>